<gene>
    <name evidence="5" type="ORF">EFK50_02740</name>
</gene>
<dbReference type="RefSeq" id="WP_123226020.1">
    <property type="nucleotide sequence ID" value="NZ_RJSE01000003.1"/>
</dbReference>
<dbReference type="SMART" id="SM00796">
    <property type="entry name" value="AHS1"/>
    <property type="match status" value="1"/>
</dbReference>
<keyword evidence="6" id="KW-1185">Reference proteome</keyword>
<dbReference type="GO" id="GO:0016787">
    <property type="term" value="F:hydrolase activity"/>
    <property type="evidence" value="ECO:0007669"/>
    <property type="project" value="UniProtKB-KW"/>
</dbReference>
<keyword evidence="2 5" id="KW-0378">Hydrolase</keyword>
<sequence length="201" mass="21221">MELRRVGEHGLLVVCPDAAAVRAAYAELRARADELGAVEVVPAARTVLLDGLADAAATQAALTGWEPEPGAENRSGDLVEIPTRYDGPDLDEVARQWETTTADVVRTHQATEFVVAFCGFAPGFAYCTGLPETLSVRRKEAPRASVPAGSVALAAEYTSVYPSSSPGGWQLIGRTDLALWDPAAGTPALLMPGTRVRFTDA</sequence>
<evidence type="ECO:0000313" key="6">
    <source>
        <dbReference type="Proteomes" id="UP000267128"/>
    </source>
</evidence>
<dbReference type="Proteomes" id="UP000267128">
    <property type="component" value="Unassembled WGS sequence"/>
</dbReference>
<dbReference type="PANTHER" id="PTHR34698">
    <property type="entry name" value="5-OXOPROLINASE SUBUNIT B"/>
    <property type="match status" value="1"/>
</dbReference>
<evidence type="ECO:0000256" key="3">
    <source>
        <dbReference type="ARBA" id="ARBA00022840"/>
    </source>
</evidence>
<organism evidence="5 6">
    <name type="scientific">Nocardioides marmoriginsengisoli</name>
    <dbReference type="NCBI Taxonomy" id="661483"/>
    <lineage>
        <taxon>Bacteria</taxon>
        <taxon>Bacillati</taxon>
        <taxon>Actinomycetota</taxon>
        <taxon>Actinomycetes</taxon>
        <taxon>Propionibacteriales</taxon>
        <taxon>Nocardioidaceae</taxon>
        <taxon>Nocardioides</taxon>
    </lineage>
</organism>
<dbReference type="EMBL" id="RJSE01000003">
    <property type="protein sequence ID" value="RNL64917.1"/>
    <property type="molecule type" value="Genomic_DNA"/>
</dbReference>
<protein>
    <submittedName>
        <fullName evidence="5">Allophanate hydrolase subunit 1</fullName>
    </submittedName>
</protein>
<dbReference type="InterPro" id="IPR010016">
    <property type="entry name" value="PxpB"/>
</dbReference>
<dbReference type="Gene3D" id="2.40.100.10">
    <property type="entry name" value="Cyclophilin-like"/>
    <property type="match status" value="1"/>
</dbReference>
<dbReference type="AlphaFoldDB" id="A0A3N0CN72"/>
<keyword evidence="1" id="KW-0547">Nucleotide-binding</keyword>
<evidence type="ECO:0000256" key="2">
    <source>
        <dbReference type="ARBA" id="ARBA00022801"/>
    </source>
</evidence>
<keyword evidence="3" id="KW-0067">ATP-binding</keyword>
<evidence type="ECO:0000259" key="4">
    <source>
        <dbReference type="SMART" id="SM00796"/>
    </source>
</evidence>
<comment type="caution">
    <text evidence="5">The sequence shown here is derived from an EMBL/GenBank/DDBJ whole genome shotgun (WGS) entry which is preliminary data.</text>
</comment>
<dbReference type="Gene3D" id="3.30.1360.40">
    <property type="match status" value="1"/>
</dbReference>
<reference evidence="5 6" key="1">
    <citation type="submission" date="2018-11" db="EMBL/GenBank/DDBJ databases">
        <authorList>
            <person name="Li F."/>
        </authorList>
    </citation>
    <scope>NUCLEOTIDE SEQUENCE [LARGE SCALE GENOMIC DNA]</scope>
    <source>
        <strain evidence="5 6">Gsoil 097</strain>
    </source>
</reference>
<name>A0A3N0CN72_9ACTN</name>
<dbReference type="InterPro" id="IPR003833">
    <property type="entry name" value="CT_C_D"/>
</dbReference>
<feature type="domain" description="Carboxyltransferase" evidence="4">
    <location>
        <begin position="1"/>
        <end position="190"/>
    </location>
</feature>
<evidence type="ECO:0000313" key="5">
    <source>
        <dbReference type="EMBL" id="RNL64917.1"/>
    </source>
</evidence>
<dbReference type="InterPro" id="IPR029000">
    <property type="entry name" value="Cyclophilin-like_dom_sf"/>
</dbReference>
<accession>A0A3N0CN72</accession>
<evidence type="ECO:0000256" key="1">
    <source>
        <dbReference type="ARBA" id="ARBA00022741"/>
    </source>
</evidence>
<dbReference type="SUPFAM" id="SSF50891">
    <property type="entry name" value="Cyclophilin-like"/>
    <property type="match status" value="1"/>
</dbReference>
<dbReference type="Pfam" id="PF02682">
    <property type="entry name" value="CT_C_D"/>
    <property type="match status" value="1"/>
</dbReference>
<dbReference type="PANTHER" id="PTHR34698:SF2">
    <property type="entry name" value="5-OXOPROLINASE SUBUNIT B"/>
    <property type="match status" value="1"/>
</dbReference>
<proteinExistence type="predicted"/>
<dbReference type="GO" id="GO:0005524">
    <property type="term" value="F:ATP binding"/>
    <property type="evidence" value="ECO:0007669"/>
    <property type="project" value="UniProtKB-KW"/>
</dbReference>
<dbReference type="OrthoDB" id="9778567at2"/>